<dbReference type="InterPro" id="IPR003356">
    <property type="entry name" value="DNA_methylase_A-5"/>
</dbReference>
<comment type="similarity">
    <text evidence="1">Belongs to the N(4)/N(6)-methyltransferase family.</text>
</comment>
<dbReference type="EMBL" id="JBHULR010000003">
    <property type="protein sequence ID" value="MFD2547469.1"/>
    <property type="molecule type" value="Genomic_DNA"/>
</dbReference>
<evidence type="ECO:0000256" key="1">
    <source>
        <dbReference type="ARBA" id="ARBA00006594"/>
    </source>
</evidence>
<evidence type="ECO:0000256" key="2">
    <source>
        <dbReference type="ARBA" id="ARBA00022747"/>
    </source>
</evidence>
<reference evidence="6" key="1">
    <citation type="journal article" date="2019" name="Int. J. Syst. Evol. Microbiol.">
        <title>The Global Catalogue of Microorganisms (GCM) 10K type strain sequencing project: providing services to taxonomists for standard genome sequencing and annotation.</title>
        <authorList>
            <consortium name="The Broad Institute Genomics Platform"/>
            <consortium name="The Broad Institute Genome Sequencing Center for Infectious Disease"/>
            <person name="Wu L."/>
            <person name="Ma J."/>
        </authorList>
    </citation>
    <scope>NUCLEOTIDE SEQUENCE [LARGE SCALE GENOMIC DNA]</scope>
    <source>
        <strain evidence="6">KCTC 42662</strain>
    </source>
</reference>
<evidence type="ECO:0000313" key="5">
    <source>
        <dbReference type="EMBL" id="MFD2547469.1"/>
    </source>
</evidence>
<keyword evidence="5" id="KW-0489">Methyltransferase</keyword>
<protein>
    <submittedName>
        <fullName evidence="5">N-6 DNA methylase</fullName>
    </submittedName>
</protein>
<dbReference type="GO" id="GO:0032259">
    <property type="term" value="P:methylation"/>
    <property type="evidence" value="ECO:0007669"/>
    <property type="project" value="UniProtKB-KW"/>
</dbReference>
<gene>
    <name evidence="5" type="ORF">ACFSR5_07420</name>
</gene>
<dbReference type="Proteomes" id="UP001597545">
    <property type="component" value="Unassembled WGS sequence"/>
</dbReference>
<name>A0ABW5KET8_9SPHI</name>
<organism evidence="5 6">
    <name type="scientific">Sphingobacterium suaedae</name>
    <dbReference type="NCBI Taxonomy" id="1686402"/>
    <lineage>
        <taxon>Bacteria</taxon>
        <taxon>Pseudomonadati</taxon>
        <taxon>Bacteroidota</taxon>
        <taxon>Sphingobacteriia</taxon>
        <taxon>Sphingobacteriales</taxon>
        <taxon>Sphingobacteriaceae</taxon>
        <taxon>Sphingobacterium</taxon>
    </lineage>
</organism>
<dbReference type="Pfam" id="PF02384">
    <property type="entry name" value="N6_Mtase"/>
    <property type="match status" value="1"/>
</dbReference>
<dbReference type="SUPFAM" id="SSF53335">
    <property type="entry name" value="S-adenosyl-L-methionine-dependent methyltransferases"/>
    <property type="match status" value="1"/>
</dbReference>
<dbReference type="InterPro" id="IPR029063">
    <property type="entry name" value="SAM-dependent_MTases_sf"/>
</dbReference>
<comment type="caution">
    <text evidence="5">The sequence shown here is derived from an EMBL/GenBank/DDBJ whole genome shotgun (WGS) entry which is preliminary data.</text>
</comment>
<dbReference type="CDD" id="cd02440">
    <property type="entry name" value="AdoMet_MTases"/>
    <property type="match status" value="1"/>
</dbReference>
<feature type="domain" description="DNA methylase adenine-specific" evidence="4">
    <location>
        <begin position="119"/>
        <end position="417"/>
    </location>
</feature>
<keyword evidence="3" id="KW-0238">DNA-binding</keyword>
<dbReference type="GO" id="GO:0008168">
    <property type="term" value="F:methyltransferase activity"/>
    <property type="evidence" value="ECO:0007669"/>
    <property type="project" value="UniProtKB-KW"/>
</dbReference>
<dbReference type="SUPFAM" id="SSF116734">
    <property type="entry name" value="DNA methylase specificity domain"/>
    <property type="match status" value="1"/>
</dbReference>
<dbReference type="PANTHER" id="PTHR42998">
    <property type="entry name" value="TYPE I RESTRICTION ENZYME HINDVIIP M PROTEIN-RELATED"/>
    <property type="match status" value="1"/>
</dbReference>
<dbReference type="InterPro" id="IPR052916">
    <property type="entry name" value="Type-I_RE_MTase_Subunit"/>
</dbReference>
<dbReference type="Gene3D" id="3.40.50.150">
    <property type="entry name" value="Vaccinia Virus protein VP39"/>
    <property type="match status" value="1"/>
</dbReference>
<evidence type="ECO:0000313" key="6">
    <source>
        <dbReference type="Proteomes" id="UP001597545"/>
    </source>
</evidence>
<dbReference type="InterPro" id="IPR002052">
    <property type="entry name" value="DNA_methylase_N6_adenine_CS"/>
</dbReference>
<evidence type="ECO:0000259" key="4">
    <source>
        <dbReference type="Pfam" id="PF02384"/>
    </source>
</evidence>
<dbReference type="InterPro" id="IPR044946">
    <property type="entry name" value="Restrct_endonuc_typeI_TRD_sf"/>
</dbReference>
<keyword evidence="5" id="KW-0808">Transferase</keyword>
<evidence type="ECO:0000256" key="3">
    <source>
        <dbReference type="ARBA" id="ARBA00023125"/>
    </source>
</evidence>
<dbReference type="PROSITE" id="PS00092">
    <property type="entry name" value="N6_MTASE"/>
    <property type="match status" value="1"/>
</dbReference>
<keyword evidence="2" id="KW-0680">Restriction system</keyword>
<dbReference type="PANTHER" id="PTHR42998:SF1">
    <property type="entry name" value="TYPE I RESTRICTION ENZYME HINDI METHYLASE SUBUNIT"/>
    <property type="match status" value="1"/>
</dbReference>
<proteinExistence type="inferred from homology"/>
<sequence>MKNSNSNQISLLDLNQKDIFKNIKNFLAGRFIGATRERALLEEVVKCLYCKYYLIFRLKPSFENGHDFEVSSKYHEVFSEIKKIFPNIFAETEKILLDSECIIFVDSEFEKINFEDFKRDPFGDLYEVFINTGVREEEGQFFTPLNGVELLVNFVKPQIDDKIIDPAAGAGGFLSSVIQYFSDNKQVLPNSALNIYGIEKDGYLAKLSATRLSLLTLSKSNVFCGDSLAWKNEYGKSLEIEKDNFYDVVLTNPPFGKKIIAANKEIQKSYDLGYEWKYDSESGTYEKTNKLLKTVPPQVLFVEKCIKLLKAGGRLGIVLPESLITSKSYSYVVDYMRKNGHFKAIIGMPEDFFKTSGKGGTHTKACLILYTKNGISDKNLNDIFMAEARWCGHDSRGRIIVNNDLPIIIDNYKAYIDGKKLRSDHLGYLVPETKLENNTLSPRYYNPVIKKSLSSITKTHDIVRFGDLVADGKIEIKTGNEVGKLAYGTGNIPFVRTSDISNWEIKLDPKHGLSQDIYNTYSKRQDVKEGDILMVKDGTYLIGTCAMVSKYDEKIVYQSHLYKIRVIDKGLISPYLLLAILSSTTVQDQIKAKRFTQDIIDSLGSRIHDLILPVPKDQALVAKVEKNVKTAILDRIEARELARQACLDVISTTLD</sequence>
<accession>A0ABW5KET8</accession>
<keyword evidence="6" id="KW-1185">Reference proteome</keyword>
<dbReference type="PRINTS" id="PR00507">
    <property type="entry name" value="N12N6MTFRASE"/>
</dbReference>
<dbReference type="Gene3D" id="3.90.220.20">
    <property type="entry name" value="DNA methylase specificity domains"/>
    <property type="match status" value="1"/>
</dbReference>
<dbReference type="RefSeq" id="WP_380902253.1">
    <property type="nucleotide sequence ID" value="NZ_JBHUEG010000007.1"/>
</dbReference>